<evidence type="ECO:0000313" key="1">
    <source>
        <dbReference type="EMBL" id="NYG05838.1"/>
    </source>
</evidence>
<evidence type="ECO:0008006" key="3">
    <source>
        <dbReference type="Google" id="ProtNLM"/>
    </source>
</evidence>
<proteinExistence type="predicted"/>
<accession>A0A852W9W4</accession>
<name>A0A852W9W4_9MICO</name>
<dbReference type="RefSeq" id="WP_179420408.1">
    <property type="nucleotide sequence ID" value="NZ_JACCAB010000001.1"/>
</dbReference>
<dbReference type="AlphaFoldDB" id="A0A852W9W4"/>
<sequence length="208" mass="24083">MFIQIIQGRCRDADEMHRLTDEWRETQAPRAQGWLGGTYGITDDNEFVGIVRFESREAAARNSTRPEQGEWWSRMEQCFDGDVTFHDCDNSMMFLDGGSDDAGFVQVIQGRLEDPERFRHFMEQPMDMLHEQRPEIIGGTVAIDEDGWFTETISFRSEAEARKGEQLEMPDPQRGEFEQEMAQVRDMRYLDLHRPWFASAPAAGMAMS</sequence>
<gene>
    <name evidence="1" type="ORF">BJ986_000325</name>
</gene>
<organism evidence="1 2">
    <name type="scientific">Pedococcus badiiscoriae</name>
    <dbReference type="NCBI Taxonomy" id="642776"/>
    <lineage>
        <taxon>Bacteria</taxon>
        <taxon>Bacillati</taxon>
        <taxon>Actinomycetota</taxon>
        <taxon>Actinomycetes</taxon>
        <taxon>Micrococcales</taxon>
        <taxon>Intrasporangiaceae</taxon>
        <taxon>Pedococcus</taxon>
    </lineage>
</organism>
<reference evidence="1 2" key="1">
    <citation type="submission" date="2020-07" db="EMBL/GenBank/DDBJ databases">
        <title>Sequencing the genomes of 1000 actinobacteria strains.</title>
        <authorList>
            <person name="Klenk H.-P."/>
        </authorList>
    </citation>
    <scope>NUCLEOTIDE SEQUENCE [LARGE SCALE GENOMIC DNA]</scope>
    <source>
        <strain evidence="1 2">DSM 23987</strain>
    </source>
</reference>
<keyword evidence="2" id="KW-1185">Reference proteome</keyword>
<evidence type="ECO:0000313" key="2">
    <source>
        <dbReference type="Proteomes" id="UP000573599"/>
    </source>
</evidence>
<comment type="caution">
    <text evidence="1">The sequence shown here is derived from an EMBL/GenBank/DDBJ whole genome shotgun (WGS) entry which is preliminary data.</text>
</comment>
<protein>
    <recommendedName>
        <fullName evidence="3">ABM domain-containing protein</fullName>
    </recommendedName>
</protein>
<dbReference type="Proteomes" id="UP000573599">
    <property type="component" value="Unassembled WGS sequence"/>
</dbReference>
<dbReference type="EMBL" id="JACCAB010000001">
    <property type="protein sequence ID" value="NYG05838.1"/>
    <property type="molecule type" value="Genomic_DNA"/>
</dbReference>